<organism evidence="3 4">
    <name type="scientific">Monosiga brevicollis</name>
    <name type="common">Choanoflagellate</name>
    <dbReference type="NCBI Taxonomy" id="81824"/>
    <lineage>
        <taxon>Eukaryota</taxon>
        <taxon>Choanoflagellata</taxon>
        <taxon>Craspedida</taxon>
        <taxon>Salpingoecidae</taxon>
        <taxon>Monosiga</taxon>
    </lineage>
</organism>
<dbReference type="KEGG" id="mbr:MONBRDRAFT_28495"/>
<dbReference type="OMA" id="WNELMEF"/>
<evidence type="ECO:0000256" key="1">
    <source>
        <dbReference type="SAM" id="MobiDB-lite"/>
    </source>
</evidence>
<evidence type="ECO:0000259" key="2">
    <source>
        <dbReference type="Pfam" id="PF01814"/>
    </source>
</evidence>
<dbReference type="GeneID" id="5894223"/>
<sequence>MGCLPSKHQAQAADKAAELQPTTPDQKDEATPAPAAAPAAPADTTPAPAAAPAAPADTTPAPAAAPAAPADTTPAPAAEKPRPMIFALMRNGHEVIRGGVEDCRAALEANDKDLFYKSWNELMEFYKMHAAMEDGYNGVCKGMFAMLNEQFPNVADDLPKLHEELHGAEHAVQGAVDKGAELEELRALFTPWAENNEAHLKQEEGVMMPCVSKLAASGFNLRQAMREHLLPAAVKMNIDHFVGYAMRVLEAHPGNMPRARVFAHALQFSATEEQWKAWHPIVKANLSPALYASICEEVGWEPVSTRVDMV</sequence>
<keyword evidence="4" id="KW-1185">Reference proteome</keyword>
<gene>
    <name evidence="3" type="ORF">MONBRDRAFT_28495</name>
</gene>
<protein>
    <recommendedName>
        <fullName evidence="2">Hemerythrin-like domain-containing protein</fullName>
    </recommendedName>
</protein>
<accession>A9V8B9</accession>
<dbReference type="Pfam" id="PF01814">
    <property type="entry name" value="Hemerythrin"/>
    <property type="match status" value="1"/>
</dbReference>
<reference evidence="3 4" key="1">
    <citation type="journal article" date="2008" name="Nature">
        <title>The genome of the choanoflagellate Monosiga brevicollis and the origin of metazoans.</title>
        <authorList>
            <consortium name="JGI Sequencing"/>
            <person name="King N."/>
            <person name="Westbrook M.J."/>
            <person name="Young S.L."/>
            <person name="Kuo A."/>
            <person name="Abedin M."/>
            <person name="Chapman J."/>
            <person name="Fairclough S."/>
            <person name="Hellsten U."/>
            <person name="Isogai Y."/>
            <person name="Letunic I."/>
            <person name="Marr M."/>
            <person name="Pincus D."/>
            <person name="Putnam N."/>
            <person name="Rokas A."/>
            <person name="Wright K.J."/>
            <person name="Zuzow R."/>
            <person name="Dirks W."/>
            <person name="Good M."/>
            <person name="Goodstein D."/>
            <person name="Lemons D."/>
            <person name="Li W."/>
            <person name="Lyons J.B."/>
            <person name="Morris A."/>
            <person name="Nichols S."/>
            <person name="Richter D.J."/>
            <person name="Salamov A."/>
            <person name="Bork P."/>
            <person name="Lim W.A."/>
            <person name="Manning G."/>
            <person name="Miller W.T."/>
            <person name="McGinnis W."/>
            <person name="Shapiro H."/>
            <person name="Tjian R."/>
            <person name="Grigoriev I.V."/>
            <person name="Rokhsar D."/>
        </authorList>
    </citation>
    <scope>NUCLEOTIDE SEQUENCE [LARGE SCALE GENOMIC DNA]</scope>
    <source>
        <strain evidence="4">MX1 / ATCC 50154</strain>
    </source>
</reference>
<evidence type="ECO:0000313" key="4">
    <source>
        <dbReference type="Proteomes" id="UP000001357"/>
    </source>
</evidence>
<dbReference type="RefSeq" id="XP_001748914.1">
    <property type="nucleotide sequence ID" value="XM_001748862.1"/>
</dbReference>
<dbReference type="InterPro" id="IPR012312">
    <property type="entry name" value="Hemerythrin-like"/>
</dbReference>
<dbReference type="EMBL" id="CH991567">
    <property type="protein sequence ID" value="EDQ86244.1"/>
    <property type="molecule type" value="Genomic_DNA"/>
</dbReference>
<dbReference type="Proteomes" id="UP000001357">
    <property type="component" value="Unassembled WGS sequence"/>
</dbReference>
<feature type="domain" description="Hemerythrin-like" evidence="2">
    <location>
        <begin position="85"/>
        <end position="210"/>
    </location>
</feature>
<dbReference type="AlphaFoldDB" id="A9V8B9"/>
<feature type="region of interest" description="Disordered" evidence="1">
    <location>
        <begin position="1"/>
        <end position="78"/>
    </location>
</feature>
<evidence type="ECO:0000313" key="3">
    <source>
        <dbReference type="EMBL" id="EDQ86244.1"/>
    </source>
</evidence>
<feature type="compositionally biased region" description="Low complexity" evidence="1">
    <location>
        <begin position="31"/>
        <end position="78"/>
    </location>
</feature>
<proteinExistence type="predicted"/>
<dbReference type="InParanoid" id="A9V8B9"/>
<name>A9V8B9_MONBE</name>